<accession>B8ASB8</accession>
<dbReference type="HOGENOM" id="CLU_146327_0_0_1"/>
<evidence type="ECO:0000313" key="1">
    <source>
        <dbReference type="EMBL" id="EEC77674.1"/>
    </source>
</evidence>
<name>B8ASB8_ORYSI</name>
<proteinExistence type="predicted"/>
<evidence type="ECO:0000313" key="2">
    <source>
        <dbReference type="Proteomes" id="UP000007015"/>
    </source>
</evidence>
<reference evidence="1 2" key="1">
    <citation type="journal article" date="2005" name="PLoS Biol.">
        <title>The genomes of Oryza sativa: a history of duplications.</title>
        <authorList>
            <person name="Yu J."/>
            <person name="Wang J."/>
            <person name="Lin W."/>
            <person name="Li S."/>
            <person name="Li H."/>
            <person name="Zhou J."/>
            <person name="Ni P."/>
            <person name="Dong W."/>
            <person name="Hu S."/>
            <person name="Zeng C."/>
            <person name="Zhang J."/>
            <person name="Zhang Y."/>
            <person name="Li R."/>
            <person name="Xu Z."/>
            <person name="Li S."/>
            <person name="Li X."/>
            <person name="Zheng H."/>
            <person name="Cong L."/>
            <person name="Lin L."/>
            <person name="Yin J."/>
            <person name="Geng J."/>
            <person name="Li G."/>
            <person name="Shi J."/>
            <person name="Liu J."/>
            <person name="Lv H."/>
            <person name="Li J."/>
            <person name="Wang J."/>
            <person name="Deng Y."/>
            <person name="Ran L."/>
            <person name="Shi X."/>
            <person name="Wang X."/>
            <person name="Wu Q."/>
            <person name="Li C."/>
            <person name="Ren X."/>
            <person name="Wang J."/>
            <person name="Wang X."/>
            <person name="Li D."/>
            <person name="Liu D."/>
            <person name="Zhang X."/>
            <person name="Ji Z."/>
            <person name="Zhao W."/>
            <person name="Sun Y."/>
            <person name="Zhang Z."/>
            <person name="Bao J."/>
            <person name="Han Y."/>
            <person name="Dong L."/>
            <person name="Ji J."/>
            <person name="Chen P."/>
            <person name="Wu S."/>
            <person name="Liu J."/>
            <person name="Xiao Y."/>
            <person name="Bu D."/>
            <person name="Tan J."/>
            <person name="Yang L."/>
            <person name="Ye C."/>
            <person name="Zhang J."/>
            <person name="Xu J."/>
            <person name="Zhou Y."/>
            <person name="Yu Y."/>
            <person name="Zhang B."/>
            <person name="Zhuang S."/>
            <person name="Wei H."/>
            <person name="Liu B."/>
            <person name="Lei M."/>
            <person name="Yu H."/>
            <person name="Li Y."/>
            <person name="Xu H."/>
            <person name="Wei S."/>
            <person name="He X."/>
            <person name="Fang L."/>
            <person name="Zhang Z."/>
            <person name="Zhang Y."/>
            <person name="Huang X."/>
            <person name="Su Z."/>
            <person name="Tong W."/>
            <person name="Li J."/>
            <person name="Tong Z."/>
            <person name="Li S."/>
            <person name="Ye J."/>
            <person name="Wang L."/>
            <person name="Fang L."/>
            <person name="Lei T."/>
            <person name="Chen C."/>
            <person name="Chen H."/>
            <person name="Xu Z."/>
            <person name="Li H."/>
            <person name="Huang H."/>
            <person name="Zhang F."/>
            <person name="Xu H."/>
            <person name="Li N."/>
            <person name="Zhao C."/>
            <person name="Li S."/>
            <person name="Dong L."/>
            <person name="Huang Y."/>
            <person name="Li L."/>
            <person name="Xi Y."/>
            <person name="Qi Q."/>
            <person name="Li W."/>
            <person name="Zhang B."/>
            <person name="Hu W."/>
            <person name="Zhang Y."/>
            <person name="Tian X."/>
            <person name="Jiao Y."/>
            <person name="Liang X."/>
            <person name="Jin J."/>
            <person name="Gao L."/>
            <person name="Zheng W."/>
            <person name="Hao B."/>
            <person name="Liu S."/>
            <person name="Wang W."/>
            <person name="Yuan L."/>
            <person name="Cao M."/>
            <person name="McDermott J."/>
            <person name="Samudrala R."/>
            <person name="Wang J."/>
            <person name="Wong G.K."/>
            <person name="Yang H."/>
        </authorList>
    </citation>
    <scope>NUCLEOTIDE SEQUENCE [LARGE SCALE GENOMIC DNA]</scope>
    <source>
        <strain evidence="2">cv. 93-11</strain>
    </source>
</reference>
<protein>
    <submittedName>
        <fullName evidence="1">Uncharacterized protein</fullName>
    </submittedName>
</protein>
<gene>
    <name evidence="1" type="ORF">OsI_16715</name>
</gene>
<dbReference type="Proteomes" id="UP000007015">
    <property type="component" value="Chromosome 4"/>
</dbReference>
<dbReference type="Gramene" id="BGIOSGA016794-TA">
    <property type="protein sequence ID" value="BGIOSGA016794-PA"/>
    <property type="gene ID" value="BGIOSGA016794"/>
</dbReference>
<dbReference type="EMBL" id="CM000129">
    <property type="protein sequence ID" value="EEC77674.1"/>
    <property type="molecule type" value="Genomic_DNA"/>
</dbReference>
<sequence length="150" mass="15763">MGQFGRIASEMTNVCCRLDSASLSSCNTRGGESYNARWPLPASTDDLPLPIPAVPPLSRPAAATGCYACCCWALLPLGPSSAMISKPAAVEVGNAIHFSLDVLSAARRIQQRRGSQWLCSLMRAAGDAAQRNRARATAGTKADGLQLADD</sequence>
<keyword evidence="2" id="KW-1185">Reference proteome</keyword>
<dbReference type="AlphaFoldDB" id="B8ASB8"/>
<organism evidence="1 2">
    <name type="scientific">Oryza sativa subsp. indica</name>
    <name type="common">Rice</name>
    <dbReference type="NCBI Taxonomy" id="39946"/>
    <lineage>
        <taxon>Eukaryota</taxon>
        <taxon>Viridiplantae</taxon>
        <taxon>Streptophyta</taxon>
        <taxon>Embryophyta</taxon>
        <taxon>Tracheophyta</taxon>
        <taxon>Spermatophyta</taxon>
        <taxon>Magnoliopsida</taxon>
        <taxon>Liliopsida</taxon>
        <taxon>Poales</taxon>
        <taxon>Poaceae</taxon>
        <taxon>BOP clade</taxon>
        <taxon>Oryzoideae</taxon>
        <taxon>Oryzeae</taxon>
        <taxon>Oryzinae</taxon>
        <taxon>Oryza</taxon>
        <taxon>Oryza sativa</taxon>
    </lineage>
</organism>